<comment type="caution">
    <text evidence="1">The sequence shown here is derived from an EMBL/GenBank/DDBJ whole genome shotgun (WGS) entry which is preliminary data.</text>
</comment>
<proteinExistence type="predicted"/>
<dbReference type="Proteomes" id="UP000565455">
    <property type="component" value="Unassembled WGS sequence"/>
</dbReference>
<dbReference type="EMBL" id="JACJIM010000002">
    <property type="protein sequence ID" value="MBA9061679.1"/>
    <property type="molecule type" value="Genomic_DNA"/>
</dbReference>
<keyword evidence="2" id="KW-1185">Reference proteome</keyword>
<dbReference type="SUPFAM" id="SSF55785">
    <property type="entry name" value="PYP-like sensor domain (PAS domain)"/>
    <property type="match status" value="1"/>
</dbReference>
<organism evidence="1 2">
    <name type="scientific">Methylobacterium fujisawaense</name>
    <dbReference type="NCBI Taxonomy" id="107400"/>
    <lineage>
        <taxon>Bacteria</taxon>
        <taxon>Pseudomonadati</taxon>
        <taxon>Pseudomonadota</taxon>
        <taxon>Alphaproteobacteria</taxon>
        <taxon>Hyphomicrobiales</taxon>
        <taxon>Methylobacteriaceae</taxon>
        <taxon>Methylobacterium</taxon>
    </lineage>
</organism>
<name>A0ABR6D6G3_9HYPH</name>
<accession>A0ABR6D6G3</accession>
<reference evidence="1 2" key="1">
    <citation type="submission" date="2020-08" db="EMBL/GenBank/DDBJ databases">
        <title>Genomic Encyclopedia of Type Strains, Phase IV (KMG-IV): sequencing the most valuable type-strain genomes for metagenomic binning, comparative biology and taxonomic classification.</title>
        <authorList>
            <person name="Goeker M."/>
        </authorList>
    </citation>
    <scope>NUCLEOTIDE SEQUENCE [LARGE SCALE GENOMIC DNA]</scope>
    <source>
        <strain evidence="1 2">DSM 5686</strain>
    </source>
</reference>
<evidence type="ECO:0000313" key="1">
    <source>
        <dbReference type="EMBL" id="MBA9061679.1"/>
    </source>
</evidence>
<protein>
    <submittedName>
        <fullName evidence="1">Uncharacterized protein</fullName>
    </submittedName>
</protein>
<gene>
    <name evidence="1" type="ORF">GGQ91_001056</name>
</gene>
<dbReference type="Gene3D" id="3.30.450.20">
    <property type="entry name" value="PAS domain"/>
    <property type="match status" value="1"/>
</dbReference>
<dbReference type="InterPro" id="IPR035965">
    <property type="entry name" value="PAS-like_dom_sf"/>
</dbReference>
<sequence length="117" mass="12909">MFERIRRVRQTGGPFSAEFRILTDMNEVRWVLNRGALTPDETGAMQGRGAYIDTTDAHRDAFISAASLSQDPVNTLDVAADHCIAAHTALERGGHFDLHRISEMLLFGIGQALARRG</sequence>
<evidence type="ECO:0000313" key="2">
    <source>
        <dbReference type="Proteomes" id="UP000565455"/>
    </source>
</evidence>